<evidence type="ECO:0000256" key="3">
    <source>
        <dbReference type="ARBA" id="ARBA00023163"/>
    </source>
</evidence>
<gene>
    <name evidence="6" type="ORF">J2S63_004096</name>
</gene>
<proteinExistence type="predicted"/>
<feature type="domain" description="HTH tetR-type" evidence="5">
    <location>
        <begin position="20"/>
        <end position="80"/>
    </location>
</feature>
<dbReference type="RefSeq" id="WP_310306289.1">
    <property type="nucleotide sequence ID" value="NZ_BAAAPS010000006.1"/>
</dbReference>
<dbReference type="InterPro" id="IPR036271">
    <property type="entry name" value="Tet_transcr_reg_TetR-rel_C_sf"/>
</dbReference>
<evidence type="ECO:0000256" key="2">
    <source>
        <dbReference type="ARBA" id="ARBA00023125"/>
    </source>
</evidence>
<accession>A0ABU2C1J8</accession>
<evidence type="ECO:0000259" key="5">
    <source>
        <dbReference type="PROSITE" id="PS50977"/>
    </source>
</evidence>
<keyword evidence="3" id="KW-0804">Transcription</keyword>
<dbReference type="SUPFAM" id="SSF46689">
    <property type="entry name" value="Homeodomain-like"/>
    <property type="match status" value="1"/>
</dbReference>
<dbReference type="InterPro" id="IPR050109">
    <property type="entry name" value="HTH-type_TetR-like_transc_reg"/>
</dbReference>
<evidence type="ECO:0000256" key="1">
    <source>
        <dbReference type="ARBA" id="ARBA00023015"/>
    </source>
</evidence>
<dbReference type="PANTHER" id="PTHR30055:SF234">
    <property type="entry name" value="HTH-TYPE TRANSCRIPTIONAL REGULATOR BETI"/>
    <property type="match status" value="1"/>
</dbReference>
<keyword evidence="7" id="KW-1185">Reference proteome</keyword>
<dbReference type="PROSITE" id="PS50977">
    <property type="entry name" value="HTH_TETR_2"/>
    <property type="match status" value="1"/>
</dbReference>
<dbReference type="EMBL" id="JAVDYG010000001">
    <property type="protein sequence ID" value="MDR7364543.1"/>
    <property type="molecule type" value="Genomic_DNA"/>
</dbReference>
<evidence type="ECO:0000313" key="7">
    <source>
        <dbReference type="Proteomes" id="UP001183648"/>
    </source>
</evidence>
<dbReference type="SUPFAM" id="SSF48498">
    <property type="entry name" value="Tetracyclin repressor-like, C-terminal domain"/>
    <property type="match status" value="1"/>
</dbReference>
<keyword evidence="1" id="KW-0805">Transcription regulation</keyword>
<dbReference type="InterPro" id="IPR001647">
    <property type="entry name" value="HTH_TetR"/>
</dbReference>
<protein>
    <submittedName>
        <fullName evidence="6">AcrR family transcriptional regulator</fullName>
    </submittedName>
</protein>
<keyword evidence="2 4" id="KW-0238">DNA-binding</keyword>
<dbReference type="Gene3D" id="1.10.357.10">
    <property type="entry name" value="Tetracycline Repressor, domain 2"/>
    <property type="match status" value="1"/>
</dbReference>
<evidence type="ECO:0000256" key="4">
    <source>
        <dbReference type="PROSITE-ProRule" id="PRU00335"/>
    </source>
</evidence>
<evidence type="ECO:0000313" key="6">
    <source>
        <dbReference type="EMBL" id="MDR7364543.1"/>
    </source>
</evidence>
<organism evidence="6 7">
    <name type="scientific">Nocardioides marmoribigeumensis</name>
    <dbReference type="NCBI Taxonomy" id="433649"/>
    <lineage>
        <taxon>Bacteria</taxon>
        <taxon>Bacillati</taxon>
        <taxon>Actinomycetota</taxon>
        <taxon>Actinomycetes</taxon>
        <taxon>Propionibacteriales</taxon>
        <taxon>Nocardioidaceae</taxon>
        <taxon>Nocardioides</taxon>
    </lineage>
</organism>
<name>A0ABU2C1J8_9ACTN</name>
<dbReference type="PANTHER" id="PTHR30055">
    <property type="entry name" value="HTH-TYPE TRANSCRIPTIONAL REGULATOR RUTR"/>
    <property type="match status" value="1"/>
</dbReference>
<reference evidence="6 7" key="1">
    <citation type="submission" date="2023-07" db="EMBL/GenBank/DDBJ databases">
        <title>Sequencing the genomes of 1000 actinobacteria strains.</title>
        <authorList>
            <person name="Klenk H.-P."/>
        </authorList>
    </citation>
    <scope>NUCLEOTIDE SEQUENCE [LARGE SCALE GENOMIC DNA]</scope>
    <source>
        <strain evidence="6 7">DSM 19426</strain>
    </source>
</reference>
<feature type="DNA-binding region" description="H-T-H motif" evidence="4">
    <location>
        <begin position="43"/>
        <end position="62"/>
    </location>
</feature>
<dbReference type="Proteomes" id="UP001183648">
    <property type="component" value="Unassembled WGS sequence"/>
</dbReference>
<dbReference type="PRINTS" id="PR00455">
    <property type="entry name" value="HTHTETR"/>
</dbReference>
<sequence>MPVPSKTRRYDASARRAAAEQTRDRVLAAAKNLFVSQGYAGTSVAEVAERAGVSVDTVYASAGRKPRLLLTVVDMVLASSSRPEPAEERDYVRSVRAARDGGDKIRTYADALGRLMPTVAPLLLALRDAGLTDPDCRATWDHVNERRAANMLLFAADLRATGELREDLTDQDVADLVWSTNSPEWFDAYTSRGRDAAAYSRALTDLWTRTLLAQPVAQE</sequence>
<dbReference type="Pfam" id="PF00440">
    <property type="entry name" value="TetR_N"/>
    <property type="match status" value="1"/>
</dbReference>
<dbReference type="InterPro" id="IPR009057">
    <property type="entry name" value="Homeodomain-like_sf"/>
</dbReference>
<comment type="caution">
    <text evidence="6">The sequence shown here is derived from an EMBL/GenBank/DDBJ whole genome shotgun (WGS) entry which is preliminary data.</text>
</comment>